<protein>
    <recommendedName>
        <fullName evidence="3">Helix-turn-helix domain-containing protein</fullName>
    </recommendedName>
</protein>
<dbReference type="RefSeq" id="WP_250061721.1">
    <property type="nucleotide sequence ID" value="NZ_JAMJPK010000005.1"/>
</dbReference>
<dbReference type="InterPro" id="IPR036388">
    <property type="entry name" value="WH-like_DNA-bd_sf"/>
</dbReference>
<reference evidence="1" key="1">
    <citation type="submission" date="2022-05" db="EMBL/GenBank/DDBJ databases">
        <title>Halomonas geminus sp. nov. and Halomonas llamarensis sp. nov. isolated from high-altitude salars of the Atacama Desert.</title>
        <authorList>
            <person name="Hintersatz C."/>
            <person name="Rojas L.A."/>
            <person name="Wei T.-S."/>
            <person name="Kutschke S."/>
            <person name="Lehmann F."/>
            <person name="Jain R."/>
            <person name="Pollmann K."/>
        </authorList>
    </citation>
    <scope>NUCLEOTIDE SEQUENCE</scope>
    <source>
        <strain evidence="1">ATCH28</strain>
    </source>
</reference>
<gene>
    <name evidence="1" type="ORF">M8009_12840</name>
</gene>
<organism evidence="1 2">
    <name type="scientific">Halomonas gemina</name>
    <dbReference type="NCBI Taxonomy" id="2945105"/>
    <lineage>
        <taxon>Bacteria</taxon>
        <taxon>Pseudomonadati</taxon>
        <taxon>Pseudomonadota</taxon>
        <taxon>Gammaproteobacteria</taxon>
        <taxon>Oceanospirillales</taxon>
        <taxon>Halomonadaceae</taxon>
        <taxon>Halomonas</taxon>
    </lineage>
</organism>
<dbReference type="SUPFAM" id="SSF46955">
    <property type="entry name" value="Putative DNA-binding domain"/>
    <property type="match status" value="1"/>
</dbReference>
<keyword evidence="2" id="KW-1185">Reference proteome</keyword>
<evidence type="ECO:0000313" key="2">
    <source>
        <dbReference type="Proteomes" id="UP001165369"/>
    </source>
</evidence>
<evidence type="ECO:0000313" key="1">
    <source>
        <dbReference type="EMBL" id="MCL7941172.1"/>
    </source>
</evidence>
<dbReference type="EMBL" id="JAMJPK010000005">
    <property type="protein sequence ID" value="MCL7941172.1"/>
    <property type="molecule type" value="Genomic_DNA"/>
</dbReference>
<dbReference type="Proteomes" id="UP001165369">
    <property type="component" value="Unassembled WGS sequence"/>
</dbReference>
<accession>A0ABT0T2Q8</accession>
<name>A0ABT0T2Q8_9GAMM</name>
<dbReference type="InterPro" id="IPR009061">
    <property type="entry name" value="DNA-bd_dom_put_sf"/>
</dbReference>
<comment type="caution">
    <text evidence="1">The sequence shown here is derived from an EMBL/GenBank/DDBJ whole genome shotgun (WGS) entry which is preliminary data.</text>
</comment>
<sequence length="63" mass="7576">MTDDRLISTSELCERYGRNRDTLLRWQRQRGFPRPVVPGGHGHEARWRERDVKTWEDRQARAA</sequence>
<proteinExistence type="predicted"/>
<evidence type="ECO:0008006" key="3">
    <source>
        <dbReference type="Google" id="ProtNLM"/>
    </source>
</evidence>
<dbReference type="Gene3D" id="1.10.10.10">
    <property type="entry name" value="Winged helix-like DNA-binding domain superfamily/Winged helix DNA-binding domain"/>
    <property type="match status" value="1"/>
</dbReference>